<name>A0ABU8V1H3_9NEIS</name>
<comment type="caution">
    <text evidence="1">The sequence shown here is derived from an EMBL/GenBank/DDBJ whole genome shotgun (WGS) entry which is preliminary data.</text>
</comment>
<evidence type="ECO:0000313" key="2">
    <source>
        <dbReference type="Proteomes" id="UP001224516"/>
    </source>
</evidence>
<evidence type="ECO:0008006" key="3">
    <source>
        <dbReference type="Google" id="ProtNLM"/>
    </source>
</evidence>
<dbReference type="RefSeq" id="WP_307913104.1">
    <property type="nucleotide sequence ID" value="NZ_JAVFJF020000016.1"/>
</dbReference>
<keyword evidence="2" id="KW-1185">Reference proteome</keyword>
<gene>
    <name evidence="1" type="ORF">QCL97_009730</name>
</gene>
<sequence length="51" mass="6038">MHEMPISLQLPPQAWRRIPKKTGAVMKHFLHQFVQLCHLAGRPGLRRLKQR</sequence>
<protein>
    <recommendedName>
        <fullName evidence="3">Transposase</fullName>
    </recommendedName>
</protein>
<evidence type="ECO:0000313" key="1">
    <source>
        <dbReference type="EMBL" id="MEJ8675003.1"/>
    </source>
</evidence>
<proteinExistence type="predicted"/>
<accession>A0ABU8V1H3</accession>
<organism evidence="1 2">
    <name type="scientific">Chromobacterium amazonense</name>
    <dbReference type="NCBI Taxonomy" id="1382803"/>
    <lineage>
        <taxon>Bacteria</taxon>
        <taxon>Pseudomonadati</taxon>
        <taxon>Pseudomonadota</taxon>
        <taxon>Betaproteobacteria</taxon>
        <taxon>Neisseriales</taxon>
        <taxon>Chromobacteriaceae</taxon>
        <taxon>Chromobacterium</taxon>
    </lineage>
</organism>
<dbReference type="Proteomes" id="UP001224516">
    <property type="component" value="Unassembled WGS sequence"/>
</dbReference>
<dbReference type="EMBL" id="JAVFJF020000016">
    <property type="protein sequence ID" value="MEJ8675003.1"/>
    <property type="molecule type" value="Genomic_DNA"/>
</dbReference>
<reference evidence="1 2" key="1">
    <citation type="submission" date="2023-12" db="EMBL/GenBank/DDBJ databases">
        <title>Evaluation and characterization of a potential secondary metabolite violacein from indigenous Chromobacterium amazonense SAM215.</title>
        <authorList>
            <person name="Tarafdar M.R."/>
            <person name="Abedin S.M."/>
            <person name="Atiqua A."/>
            <person name="Saha A."/>
            <person name="Khan S.N."/>
        </authorList>
    </citation>
    <scope>NUCLEOTIDE SEQUENCE [LARGE SCALE GENOMIC DNA]</scope>
    <source>
        <strain evidence="1 2">SAM215</strain>
    </source>
</reference>